<dbReference type="InterPro" id="IPR016181">
    <property type="entry name" value="Acyl_CoA_acyltransferase"/>
</dbReference>
<evidence type="ECO:0000313" key="3">
    <source>
        <dbReference type="EMBL" id="GEQ54890.1"/>
    </source>
</evidence>
<name>A0AAN4ZPB7_9ENTE</name>
<accession>A0AAN4ZPB7</accession>
<evidence type="ECO:0000313" key="5">
    <source>
        <dbReference type="Proteomes" id="UP000886607"/>
    </source>
</evidence>
<feature type="domain" description="N-acetyltransferase" evidence="1">
    <location>
        <begin position="2"/>
        <end position="157"/>
    </location>
</feature>
<dbReference type="RefSeq" id="WP_202583842.1">
    <property type="nucleotide sequence ID" value="NZ_BKBO01000014.1"/>
</dbReference>
<proteinExistence type="predicted"/>
<dbReference type="GO" id="GO:0016747">
    <property type="term" value="F:acyltransferase activity, transferring groups other than amino-acyl groups"/>
    <property type="evidence" value="ECO:0007669"/>
    <property type="project" value="InterPro"/>
</dbReference>
<protein>
    <submittedName>
        <fullName evidence="3">Acetyltransferase</fullName>
    </submittedName>
</protein>
<dbReference type="EMBL" id="BKBO01000014">
    <property type="protein sequence ID" value="GEQ49246.1"/>
    <property type="molecule type" value="Genomic_DNA"/>
</dbReference>
<reference evidence="3" key="1">
    <citation type="submission" date="2019-08" db="EMBL/GenBank/DDBJ databases">
        <authorList>
            <person name="Ishikawa M."/>
            <person name="Suzuki T."/>
            <person name="Matsutani M."/>
        </authorList>
    </citation>
    <scope>NUCLEOTIDE SEQUENCE</scope>
    <source>
        <strain evidence="3">7C1</strain>
        <strain evidence="2">8C4</strain>
    </source>
</reference>
<dbReference type="CDD" id="cd04301">
    <property type="entry name" value="NAT_SF"/>
    <property type="match status" value="1"/>
</dbReference>
<gene>
    <name evidence="2" type="ORF">TK11N_10980</name>
    <name evidence="3" type="ORF">TK2N_17340</name>
</gene>
<evidence type="ECO:0000313" key="4">
    <source>
        <dbReference type="Proteomes" id="UP000886597"/>
    </source>
</evidence>
<dbReference type="InterPro" id="IPR000182">
    <property type="entry name" value="GNAT_dom"/>
</dbReference>
<reference evidence="3" key="2">
    <citation type="journal article" date="2020" name="Int. Dairy J.">
        <title>Lactic acid bacterial diversity in Brie cheese focusing on salt concentration and pH of isolation medium and characterisation of halophilic and alkaliphilic lactic acid bacterial isolates.</title>
        <authorList>
            <person name="Unno R."/>
            <person name="Matsutani M."/>
            <person name="Suzuki T."/>
            <person name="Kodama K."/>
            <person name="Matsushita H."/>
            <person name="Yamasato K."/>
            <person name="Koizumi Y."/>
            <person name="Ishikawa M."/>
        </authorList>
    </citation>
    <scope>NUCLEOTIDE SEQUENCE</scope>
    <source>
        <strain evidence="3">7C1</strain>
        <strain evidence="2">8C4</strain>
    </source>
</reference>
<evidence type="ECO:0000313" key="2">
    <source>
        <dbReference type="EMBL" id="GEQ49246.1"/>
    </source>
</evidence>
<dbReference type="AlphaFoldDB" id="A0AAN4ZPB7"/>
<organism evidence="3 4">
    <name type="scientific">Tetragenococcus koreensis</name>
    <dbReference type="NCBI Taxonomy" id="290335"/>
    <lineage>
        <taxon>Bacteria</taxon>
        <taxon>Bacillati</taxon>
        <taxon>Bacillota</taxon>
        <taxon>Bacilli</taxon>
        <taxon>Lactobacillales</taxon>
        <taxon>Enterococcaceae</taxon>
        <taxon>Tetragenococcus</taxon>
    </lineage>
</organism>
<dbReference type="Gene3D" id="3.40.630.30">
    <property type="match status" value="1"/>
</dbReference>
<dbReference type="EMBL" id="BKBQ01000027">
    <property type="protein sequence ID" value="GEQ54890.1"/>
    <property type="molecule type" value="Genomic_DNA"/>
</dbReference>
<dbReference type="PROSITE" id="PS51186">
    <property type="entry name" value="GNAT"/>
    <property type="match status" value="1"/>
</dbReference>
<dbReference type="Pfam" id="PF00583">
    <property type="entry name" value="Acetyltransf_1"/>
    <property type="match status" value="1"/>
</dbReference>
<sequence length="176" mass="19806">MVTLRTIKPSDYQNVGNLIFEAFVNTEEGYGSEGELVANLRKDTTYQDYFEVVVLKNNAIVGHGLLSEVYVCKEGKKLSTGLCLAPLAVLPKEQNQGIGAKILTELEIRAKNERYPFINILGHPGYYAKFNYELASHYGIYPPFSVPDDSYFIKELKENSLANIQGTIQYLDAFNH</sequence>
<evidence type="ECO:0000259" key="1">
    <source>
        <dbReference type="PROSITE" id="PS51186"/>
    </source>
</evidence>
<comment type="caution">
    <text evidence="3">The sequence shown here is derived from an EMBL/GenBank/DDBJ whole genome shotgun (WGS) entry which is preliminary data.</text>
</comment>
<dbReference type="Proteomes" id="UP000886597">
    <property type="component" value="Unassembled WGS sequence"/>
</dbReference>
<keyword evidence="5" id="KW-1185">Reference proteome</keyword>
<dbReference type="Proteomes" id="UP000886607">
    <property type="component" value="Unassembled WGS sequence"/>
</dbReference>
<dbReference type="SUPFAM" id="SSF55729">
    <property type="entry name" value="Acyl-CoA N-acyltransferases (Nat)"/>
    <property type="match status" value="1"/>
</dbReference>